<dbReference type="GO" id="GO:0009055">
    <property type="term" value="F:electron transfer activity"/>
    <property type="evidence" value="ECO:0007669"/>
    <property type="project" value="InterPro"/>
</dbReference>
<dbReference type="SUPFAM" id="SSF46626">
    <property type="entry name" value="Cytochrome c"/>
    <property type="match status" value="1"/>
</dbReference>
<dbReference type="GO" id="GO:0046872">
    <property type="term" value="F:metal ion binding"/>
    <property type="evidence" value="ECO:0007669"/>
    <property type="project" value="UniProtKB-KW"/>
</dbReference>
<keyword evidence="2 4" id="KW-0479">Metal-binding</keyword>
<keyword evidence="3 4" id="KW-0408">Iron</keyword>
<dbReference type="OrthoDB" id="8689082at2"/>
<gene>
    <name evidence="7" type="ORF">CLV75_2911</name>
</gene>
<evidence type="ECO:0000256" key="3">
    <source>
        <dbReference type="ARBA" id="ARBA00023004"/>
    </source>
</evidence>
<dbReference type="Proteomes" id="UP000271700">
    <property type="component" value="Unassembled WGS sequence"/>
</dbReference>
<dbReference type="InterPro" id="IPR036909">
    <property type="entry name" value="Cyt_c-like_dom_sf"/>
</dbReference>
<feature type="region of interest" description="Disordered" evidence="5">
    <location>
        <begin position="1"/>
        <end position="23"/>
    </location>
</feature>
<protein>
    <submittedName>
        <fullName evidence="7">Cytochrome c55X</fullName>
    </submittedName>
</protein>
<dbReference type="GO" id="GO:0020037">
    <property type="term" value="F:heme binding"/>
    <property type="evidence" value="ECO:0007669"/>
    <property type="project" value="InterPro"/>
</dbReference>
<dbReference type="RefSeq" id="WP_010443102.1">
    <property type="nucleotide sequence ID" value="NZ_AEYW01000022.1"/>
</dbReference>
<sequence>MAKFGSRQSGGSRSLPDGAAKGPGWTARAVLTTAVLVATSAFAADTLDPNALKRLVHQDCGSCHGLSLKGGLGPDLRSETLEHYDADVLTGVILDGIPDTAMPPWRPLISEEEAEWIARYLLAQEAQ</sequence>
<evidence type="ECO:0000313" key="7">
    <source>
        <dbReference type="EMBL" id="RLK03538.1"/>
    </source>
</evidence>
<comment type="caution">
    <text evidence="7">The sequence shown here is derived from an EMBL/GenBank/DDBJ whole genome shotgun (WGS) entry which is preliminary data.</text>
</comment>
<evidence type="ECO:0000256" key="4">
    <source>
        <dbReference type="PROSITE-ProRule" id="PRU00433"/>
    </source>
</evidence>
<dbReference type="PROSITE" id="PS51007">
    <property type="entry name" value="CYTC"/>
    <property type="match status" value="1"/>
</dbReference>
<dbReference type="STRING" id="981384.GCA_000192475_00723"/>
<evidence type="ECO:0000256" key="2">
    <source>
        <dbReference type="ARBA" id="ARBA00022723"/>
    </source>
</evidence>
<evidence type="ECO:0000259" key="6">
    <source>
        <dbReference type="PROSITE" id="PS51007"/>
    </source>
</evidence>
<evidence type="ECO:0000313" key="8">
    <source>
        <dbReference type="Proteomes" id="UP000271700"/>
    </source>
</evidence>
<evidence type="ECO:0000256" key="5">
    <source>
        <dbReference type="SAM" id="MobiDB-lite"/>
    </source>
</evidence>
<name>A0A497Z818_9RHOB</name>
<accession>A0A497Z818</accession>
<dbReference type="InterPro" id="IPR009056">
    <property type="entry name" value="Cyt_c-like_dom"/>
</dbReference>
<dbReference type="EMBL" id="RCCT01000004">
    <property type="protein sequence ID" value="RLK03538.1"/>
    <property type="molecule type" value="Genomic_DNA"/>
</dbReference>
<evidence type="ECO:0000256" key="1">
    <source>
        <dbReference type="ARBA" id="ARBA00022617"/>
    </source>
</evidence>
<dbReference type="FunFam" id="1.10.760.10:FF:000095">
    <property type="entry name" value="Nitrite reductase protein N"/>
    <property type="match status" value="1"/>
</dbReference>
<dbReference type="Gene3D" id="1.10.760.10">
    <property type="entry name" value="Cytochrome c-like domain"/>
    <property type="match status" value="1"/>
</dbReference>
<dbReference type="Pfam" id="PF13442">
    <property type="entry name" value="Cytochrome_CBB3"/>
    <property type="match status" value="1"/>
</dbReference>
<keyword evidence="8" id="KW-1185">Reference proteome</keyword>
<reference evidence="7 8" key="1">
    <citation type="submission" date="2018-10" db="EMBL/GenBank/DDBJ databases">
        <title>Genomic Encyclopedia of Archaeal and Bacterial Type Strains, Phase II (KMG-II): from individual species to whole genera.</title>
        <authorList>
            <person name="Goeker M."/>
        </authorList>
    </citation>
    <scope>NUCLEOTIDE SEQUENCE [LARGE SCALE GENOMIC DNA]</scope>
    <source>
        <strain evidence="7 8">DSM 29317</strain>
    </source>
</reference>
<organism evidence="7 8">
    <name type="scientific">Ruegeria conchae</name>
    <dbReference type="NCBI Taxonomy" id="981384"/>
    <lineage>
        <taxon>Bacteria</taxon>
        <taxon>Pseudomonadati</taxon>
        <taxon>Pseudomonadota</taxon>
        <taxon>Alphaproteobacteria</taxon>
        <taxon>Rhodobacterales</taxon>
        <taxon>Roseobacteraceae</taxon>
        <taxon>Ruegeria</taxon>
    </lineage>
</organism>
<proteinExistence type="predicted"/>
<keyword evidence="1 4" id="KW-0349">Heme</keyword>
<feature type="domain" description="Cytochrome c" evidence="6">
    <location>
        <begin position="44"/>
        <end position="125"/>
    </location>
</feature>
<dbReference type="AlphaFoldDB" id="A0A497Z818"/>
<feature type="compositionally biased region" description="Polar residues" evidence="5">
    <location>
        <begin position="1"/>
        <end position="12"/>
    </location>
</feature>